<evidence type="ECO:0000313" key="7">
    <source>
        <dbReference type="EMBL" id="MFC0564943.1"/>
    </source>
</evidence>
<dbReference type="EMBL" id="JBHLUE010000009">
    <property type="protein sequence ID" value="MFC0564943.1"/>
    <property type="molecule type" value="Genomic_DNA"/>
</dbReference>
<evidence type="ECO:0000256" key="5">
    <source>
        <dbReference type="SAM" id="MobiDB-lite"/>
    </source>
</evidence>
<dbReference type="SUPFAM" id="SSF48498">
    <property type="entry name" value="Tetracyclin repressor-like, C-terminal domain"/>
    <property type="match status" value="1"/>
</dbReference>
<feature type="region of interest" description="Disordered" evidence="5">
    <location>
        <begin position="138"/>
        <end position="158"/>
    </location>
</feature>
<evidence type="ECO:0000256" key="4">
    <source>
        <dbReference type="PROSITE-ProRule" id="PRU00335"/>
    </source>
</evidence>
<dbReference type="Pfam" id="PF13305">
    <property type="entry name" value="TetR_C_33"/>
    <property type="match status" value="1"/>
</dbReference>
<keyword evidence="8" id="KW-1185">Reference proteome</keyword>
<dbReference type="InterPro" id="IPR001647">
    <property type="entry name" value="HTH_TetR"/>
</dbReference>
<dbReference type="SUPFAM" id="SSF46689">
    <property type="entry name" value="Homeodomain-like"/>
    <property type="match status" value="1"/>
</dbReference>
<dbReference type="PANTHER" id="PTHR30055:SF220">
    <property type="entry name" value="TETR-FAMILY REGULATORY PROTEIN"/>
    <property type="match status" value="1"/>
</dbReference>
<dbReference type="PANTHER" id="PTHR30055">
    <property type="entry name" value="HTH-TYPE TRANSCRIPTIONAL REGULATOR RUTR"/>
    <property type="match status" value="1"/>
</dbReference>
<dbReference type="InterPro" id="IPR009057">
    <property type="entry name" value="Homeodomain-like_sf"/>
</dbReference>
<evidence type="ECO:0000259" key="6">
    <source>
        <dbReference type="PROSITE" id="PS50977"/>
    </source>
</evidence>
<dbReference type="PROSITE" id="PS50977">
    <property type="entry name" value="HTH_TETR_2"/>
    <property type="match status" value="1"/>
</dbReference>
<keyword evidence="1" id="KW-0805">Transcription regulation</keyword>
<dbReference type="InterPro" id="IPR036271">
    <property type="entry name" value="Tet_transcr_reg_TetR-rel_C_sf"/>
</dbReference>
<reference evidence="7 8" key="1">
    <citation type="submission" date="2024-09" db="EMBL/GenBank/DDBJ databases">
        <authorList>
            <person name="Sun Q."/>
            <person name="Mori K."/>
        </authorList>
    </citation>
    <scope>NUCLEOTIDE SEQUENCE [LARGE SCALE GENOMIC DNA]</scope>
    <source>
        <strain evidence="7 8">TBRC 2205</strain>
    </source>
</reference>
<feature type="domain" description="HTH tetR-type" evidence="6">
    <location>
        <begin position="6"/>
        <end position="66"/>
    </location>
</feature>
<evidence type="ECO:0000313" key="8">
    <source>
        <dbReference type="Proteomes" id="UP001589894"/>
    </source>
</evidence>
<gene>
    <name evidence="7" type="ORF">ACFFHU_12460</name>
</gene>
<protein>
    <submittedName>
        <fullName evidence="7">TetR/AcrR family transcriptional regulator</fullName>
    </submittedName>
</protein>
<comment type="caution">
    <text evidence="7">The sequence shown here is derived from an EMBL/GenBank/DDBJ whole genome shotgun (WGS) entry which is preliminary data.</text>
</comment>
<dbReference type="Proteomes" id="UP001589894">
    <property type="component" value="Unassembled WGS sequence"/>
</dbReference>
<accession>A0ABV6NVY1</accession>
<dbReference type="InterPro" id="IPR025996">
    <property type="entry name" value="MT1864/Rv1816-like_C"/>
</dbReference>
<dbReference type="RefSeq" id="WP_377338352.1">
    <property type="nucleotide sequence ID" value="NZ_JBHLUE010000009.1"/>
</dbReference>
<evidence type="ECO:0000256" key="1">
    <source>
        <dbReference type="ARBA" id="ARBA00023015"/>
    </source>
</evidence>
<keyword evidence="3" id="KW-0804">Transcription</keyword>
<proteinExistence type="predicted"/>
<evidence type="ECO:0000256" key="3">
    <source>
        <dbReference type="ARBA" id="ARBA00023163"/>
    </source>
</evidence>
<evidence type="ECO:0000256" key="2">
    <source>
        <dbReference type="ARBA" id="ARBA00023125"/>
    </source>
</evidence>
<dbReference type="Pfam" id="PF00440">
    <property type="entry name" value="TetR_N"/>
    <property type="match status" value="1"/>
</dbReference>
<keyword evidence="2 4" id="KW-0238">DNA-binding</keyword>
<feature type="DNA-binding region" description="H-T-H motif" evidence="4">
    <location>
        <begin position="29"/>
        <end position="48"/>
    </location>
</feature>
<sequence>MPDDDQGLRSRLVRAGVDLLARDGEAALTLREIARHAGVSHGAPRRYFPAHRDLLAAIAREGYRALAAEVAAALDADHPDPYARVLALARSYLRFAGAQPEMFALMFRHDLLRGNAEGLRQASRPLFDTLVGLVAETRPSAPPGPPHPVAVSGSPAGPDRAAAAESVAAALWANLHGVAQLSRWGSLQLVLGSDDLDPVLHAVLDAHLRPAARPPLG</sequence>
<organism evidence="7 8">
    <name type="scientific">Plantactinospora siamensis</name>
    <dbReference type="NCBI Taxonomy" id="555372"/>
    <lineage>
        <taxon>Bacteria</taxon>
        <taxon>Bacillati</taxon>
        <taxon>Actinomycetota</taxon>
        <taxon>Actinomycetes</taxon>
        <taxon>Micromonosporales</taxon>
        <taxon>Micromonosporaceae</taxon>
        <taxon>Plantactinospora</taxon>
    </lineage>
</organism>
<name>A0ABV6NVY1_9ACTN</name>
<dbReference type="InterPro" id="IPR050109">
    <property type="entry name" value="HTH-type_TetR-like_transc_reg"/>
</dbReference>
<feature type="compositionally biased region" description="Low complexity" evidence="5">
    <location>
        <begin position="149"/>
        <end position="158"/>
    </location>
</feature>
<dbReference type="Gene3D" id="1.10.357.10">
    <property type="entry name" value="Tetracycline Repressor, domain 2"/>
    <property type="match status" value="1"/>
</dbReference>